<sequence length="200" mass="22527">MAKTFKKPLNFVILAALLSICILACIYYASPMKIQRIKAAYAGYSSIEELSEYSDMVIIATPLKEFEECPPTIKYNPDGRIEDEYTVSPFGVKKVIKGDSQLKSADILQPAAIIENALGKKVLRITGDYYTVMKKGESYLLFLKKVEEEGFYSVVSLEYGKYNLDGGDQDEMSITEKSGKFKKVKDMAKARFKKTFDSIQ</sequence>
<gene>
    <name evidence="2" type="ORF">DFR58_11434</name>
</gene>
<dbReference type="AlphaFoldDB" id="A0A369AZD8"/>
<reference evidence="2 3" key="1">
    <citation type="submission" date="2018-07" db="EMBL/GenBank/DDBJ databases">
        <title>Genomic Encyclopedia of Type Strains, Phase IV (KMG-IV): sequencing the most valuable type-strain genomes for metagenomic binning, comparative biology and taxonomic classification.</title>
        <authorList>
            <person name="Goeker M."/>
        </authorList>
    </citation>
    <scope>NUCLEOTIDE SEQUENCE [LARGE SCALE GENOMIC DNA]</scope>
    <source>
        <strain evidence="2 3">DSM 27016</strain>
    </source>
</reference>
<feature type="transmembrane region" description="Helical" evidence="1">
    <location>
        <begin position="12"/>
        <end position="29"/>
    </location>
</feature>
<dbReference type="RefSeq" id="WP_114298239.1">
    <property type="nucleotide sequence ID" value="NZ_QPJT01000014.1"/>
</dbReference>
<dbReference type="EMBL" id="QPJT01000014">
    <property type="protein sequence ID" value="RCX14800.1"/>
    <property type="molecule type" value="Genomic_DNA"/>
</dbReference>
<keyword evidence="1" id="KW-1133">Transmembrane helix</keyword>
<organism evidence="2 3">
    <name type="scientific">Anaerobacterium chartisolvens</name>
    <dbReference type="NCBI Taxonomy" id="1297424"/>
    <lineage>
        <taxon>Bacteria</taxon>
        <taxon>Bacillati</taxon>
        <taxon>Bacillota</taxon>
        <taxon>Clostridia</taxon>
        <taxon>Eubacteriales</taxon>
        <taxon>Oscillospiraceae</taxon>
        <taxon>Anaerobacterium</taxon>
    </lineage>
</organism>
<evidence type="ECO:0000313" key="3">
    <source>
        <dbReference type="Proteomes" id="UP000253034"/>
    </source>
</evidence>
<comment type="caution">
    <text evidence="2">The sequence shown here is derived from an EMBL/GenBank/DDBJ whole genome shotgun (WGS) entry which is preliminary data.</text>
</comment>
<keyword evidence="1" id="KW-0812">Transmembrane</keyword>
<evidence type="ECO:0000256" key="1">
    <source>
        <dbReference type="SAM" id="Phobius"/>
    </source>
</evidence>
<evidence type="ECO:0000313" key="2">
    <source>
        <dbReference type="EMBL" id="RCX14800.1"/>
    </source>
</evidence>
<dbReference type="OrthoDB" id="2612080at2"/>
<protein>
    <submittedName>
        <fullName evidence="2">Uncharacterized protein</fullName>
    </submittedName>
</protein>
<name>A0A369AZD8_9FIRM</name>
<dbReference type="Proteomes" id="UP000253034">
    <property type="component" value="Unassembled WGS sequence"/>
</dbReference>
<proteinExistence type="predicted"/>
<keyword evidence="1" id="KW-0472">Membrane</keyword>
<accession>A0A369AZD8</accession>
<keyword evidence="3" id="KW-1185">Reference proteome</keyword>